<protein>
    <submittedName>
        <fullName evidence="2">Uncharacterized protein</fullName>
    </submittedName>
</protein>
<organism evidence="2 3">
    <name type="scientific">Pisolithus tinctorius Marx 270</name>
    <dbReference type="NCBI Taxonomy" id="870435"/>
    <lineage>
        <taxon>Eukaryota</taxon>
        <taxon>Fungi</taxon>
        <taxon>Dikarya</taxon>
        <taxon>Basidiomycota</taxon>
        <taxon>Agaricomycotina</taxon>
        <taxon>Agaricomycetes</taxon>
        <taxon>Agaricomycetidae</taxon>
        <taxon>Boletales</taxon>
        <taxon>Sclerodermatineae</taxon>
        <taxon>Pisolithaceae</taxon>
        <taxon>Pisolithus</taxon>
    </lineage>
</organism>
<dbReference type="OrthoDB" id="2615814at2759"/>
<reference evidence="2 3" key="1">
    <citation type="submission" date="2014-04" db="EMBL/GenBank/DDBJ databases">
        <authorList>
            <consortium name="DOE Joint Genome Institute"/>
            <person name="Kuo A."/>
            <person name="Kohler A."/>
            <person name="Costa M.D."/>
            <person name="Nagy L.G."/>
            <person name="Floudas D."/>
            <person name="Copeland A."/>
            <person name="Barry K.W."/>
            <person name="Cichocki N."/>
            <person name="Veneault-Fourrey C."/>
            <person name="LaButti K."/>
            <person name="Lindquist E.A."/>
            <person name="Lipzen A."/>
            <person name="Lundell T."/>
            <person name="Morin E."/>
            <person name="Murat C."/>
            <person name="Sun H."/>
            <person name="Tunlid A."/>
            <person name="Henrissat B."/>
            <person name="Grigoriev I.V."/>
            <person name="Hibbett D.S."/>
            <person name="Martin F."/>
            <person name="Nordberg H.P."/>
            <person name="Cantor M.N."/>
            <person name="Hua S.X."/>
        </authorList>
    </citation>
    <scope>NUCLEOTIDE SEQUENCE [LARGE SCALE GENOMIC DNA]</scope>
    <source>
        <strain evidence="2 3">Marx 270</strain>
    </source>
</reference>
<name>A0A0C3NHI5_PISTI</name>
<gene>
    <name evidence="2" type="ORF">M404DRAFT_34601</name>
</gene>
<dbReference type="InParanoid" id="A0A0C3NHI5"/>
<feature type="region of interest" description="Disordered" evidence="1">
    <location>
        <begin position="170"/>
        <end position="189"/>
    </location>
</feature>
<sequence length="320" mass="35693">MSFLPSMNHLLAADLWSENLQPLIKACAHSHDLQQWECFPTSLTHMVKWASVTCHPTCSDRRRSHLMVYKTLPIPGPSGVLYPVSVHLYGFLERFSVGDFGNWDGDCTKAACAIQSLSISGVDNAGAWRNQLERLNLAATFASRILKIPLPAIQFRRHIHMQRKVFTKAHHTTAAHTNPPVNNSPQNTHLPKLPDYPWQWNGPLEILECNENGTISPIHEVLLSRGDFVEIDAEFDLVIVCTHAMRTHLCVFLTCKQILRLQMAQAVQHSGGRLPSPPTEVRHMRANASTQDHDVLPLSEPNLSSATPPLSSQLASTSTM</sequence>
<evidence type="ECO:0000256" key="1">
    <source>
        <dbReference type="SAM" id="MobiDB-lite"/>
    </source>
</evidence>
<feature type="region of interest" description="Disordered" evidence="1">
    <location>
        <begin position="294"/>
        <end position="320"/>
    </location>
</feature>
<proteinExistence type="predicted"/>
<reference evidence="3" key="2">
    <citation type="submission" date="2015-01" db="EMBL/GenBank/DDBJ databases">
        <title>Evolutionary Origins and Diversification of the Mycorrhizal Mutualists.</title>
        <authorList>
            <consortium name="DOE Joint Genome Institute"/>
            <consortium name="Mycorrhizal Genomics Consortium"/>
            <person name="Kohler A."/>
            <person name="Kuo A."/>
            <person name="Nagy L.G."/>
            <person name="Floudas D."/>
            <person name="Copeland A."/>
            <person name="Barry K.W."/>
            <person name="Cichocki N."/>
            <person name="Veneault-Fourrey C."/>
            <person name="LaButti K."/>
            <person name="Lindquist E.A."/>
            <person name="Lipzen A."/>
            <person name="Lundell T."/>
            <person name="Morin E."/>
            <person name="Murat C."/>
            <person name="Riley R."/>
            <person name="Ohm R."/>
            <person name="Sun H."/>
            <person name="Tunlid A."/>
            <person name="Henrissat B."/>
            <person name="Grigoriev I.V."/>
            <person name="Hibbett D.S."/>
            <person name="Martin F."/>
        </authorList>
    </citation>
    <scope>NUCLEOTIDE SEQUENCE [LARGE SCALE GENOMIC DNA]</scope>
    <source>
        <strain evidence="3">Marx 270</strain>
    </source>
</reference>
<evidence type="ECO:0000313" key="3">
    <source>
        <dbReference type="Proteomes" id="UP000054217"/>
    </source>
</evidence>
<dbReference type="AlphaFoldDB" id="A0A0C3NHI5"/>
<keyword evidence="3" id="KW-1185">Reference proteome</keyword>
<feature type="compositionally biased region" description="Polar residues" evidence="1">
    <location>
        <begin position="179"/>
        <end position="189"/>
    </location>
</feature>
<dbReference type="HOGENOM" id="CLU_075367_0_0_1"/>
<accession>A0A0C3NHI5</accession>
<dbReference type="EMBL" id="KN832082">
    <property type="protein sequence ID" value="KIN94898.1"/>
    <property type="molecule type" value="Genomic_DNA"/>
</dbReference>
<evidence type="ECO:0000313" key="2">
    <source>
        <dbReference type="EMBL" id="KIN94898.1"/>
    </source>
</evidence>
<dbReference type="Proteomes" id="UP000054217">
    <property type="component" value="Unassembled WGS sequence"/>
</dbReference>
<feature type="compositionally biased region" description="Polar residues" evidence="1">
    <location>
        <begin position="301"/>
        <end position="320"/>
    </location>
</feature>